<protein>
    <submittedName>
        <fullName evidence="1">Uncharacterized protein</fullName>
    </submittedName>
</protein>
<evidence type="ECO:0000313" key="1">
    <source>
        <dbReference type="EMBL" id="KAL0475107.1"/>
    </source>
</evidence>
<accession>A0ABR3DRY7</accession>
<proteinExistence type="predicted"/>
<dbReference type="Proteomes" id="UP001451303">
    <property type="component" value="Unassembled WGS sequence"/>
</dbReference>
<gene>
    <name evidence="1" type="ORF">QR685DRAFT_35095</name>
</gene>
<organism evidence="1 2">
    <name type="scientific">Neurospora intermedia</name>
    <dbReference type="NCBI Taxonomy" id="5142"/>
    <lineage>
        <taxon>Eukaryota</taxon>
        <taxon>Fungi</taxon>
        <taxon>Dikarya</taxon>
        <taxon>Ascomycota</taxon>
        <taxon>Pezizomycotina</taxon>
        <taxon>Sordariomycetes</taxon>
        <taxon>Sordariomycetidae</taxon>
        <taxon>Sordariales</taxon>
        <taxon>Sordariaceae</taxon>
        <taxon>Neurospora</taxon>
    </lineage>
</organism>
<evidence type="ECO:0000313" key="2">
    <source>
        <dbReference type="Proteomes" id="UP001451303"/>
    </source>
</evidence>
<name>A0ABR3DRY7_NEUIN</name>
<dbReference type="EMBL" id="JAVLET010000001">
    <property type="protein sequence ID" value="KAL0475107.1"/>
    <property type="molecule type" value="Genomic_DNA"/>
</dbReference>
<comment type="caution">
    <text evidence="1">The sequence shown here is derived from an EMBL/GenBank/DDBJ whole genome shotgun (WGS) entry which is preliminary data.</text>
</comment>
<sequence>MTVWHMTEYQSLISANKFKTSTAVCLMGWYRAFLNIGPMNGSCWDIERGKSTVVPGDVSFGYGPFVMRGAEKGEHQSIGCHSRALVVIVFGTQMYIPGSPDFCRSPLLPKPSTITINLRQT</sequence>
<reference evidence="1 2" key="1">
    <citation type="submission" date="2023-09" db="EMBL/GenBank/DDBJ databases">
        <title>Multi-omics analysis of a traditional fermented food reveals byproduct-associated fungal strains for waste-to-food upcycling.</title>
        <authorList>
            <consortium name="Lawrence Berkeley National Laboratory"/>
            <person name="Rekdal V.M."/>
            <person name="Villalobos-Escobedo J.M."/>
            <person name="Rodriguez-Valeron N."/>
            <person name="Garcia M.O."/>
            <person name="Vasquez D.P."/>
            <person name="Damayanti I."/>
            <person name="Sorensen P.M."/>
            <person name="Baidoo E.E."/>
            <person name="De Carvalho A.C."/>
            <person name="Riley R."/>
            <person name="Lipzen A."/>
            <person name="He G."/>
            <person name="Yan M."/>
            <person name="Haridas S."/>
            <person name="Daum C."/>
            <person name="Yoshinaga Y."/>
            <person name="Ng V."/>
            <person name="Grigoriev I.V."/>
            <person name="Munk R."/>
            <person name="Nuraida L."/>
            <person name="Wijaya C.H."/>
            <person name="Morales P.-C."/>
            <person name="Keasling J.D."/>
        </authorList>
    </citation>
    <scope>NUCLEOTIDE SEQUENCE [LARGE SCALE GENOMIC DNA]</scope>
    <source>
        <strain evidence="1 2">FGSC 2613</strain>
    </source>
</reference>
<keyword evidence="2" id="KW-1185">Reference proteome</keyword>